<dbReference type="PANTHER" id="PTHR42695:SF5">
    <property type="entry name" value="GLUTAMINE AMIDOTRANSFERASE YLR126C-RELATED"/>
    <property type="match status" value="1"/>
</dbReference>
<dbReference type="RefSeq" id="WP_009515761.1">
    <property type="nucleotide sequence ID" value="NZ_CCAE010000055.1"/>
</dbReference>
<evidence type="ECO:0000313" key="3">
    <source>
        <dbReference type="Proteomes" id="UP000028878"/>
    </source>
</evidence>
<dbReference type="Proteomes" id="UP000028878">
    <property type="component" value="Unassembled WGS sequence"/>
</dbReference>
<dbReference type="GO" id="GO:0005829">
    <property type="term" value="C:cytosol"/>
    <property type="evidence" value="ECO:0007669"/>
    <property type="project" value="TreeGrafter"/>
</dbReference>
<keyword evidence="3" id="KW-1185">Reference proteome</keyword>
<accession>A0A1L1PIU1</accession>
<dbReference type="SUPFAM" id="SSF52317">
    <property type="entry name" value="Class I glutamine amidotransferase-like"/>
    <property type="match status" value="1"/>
</dbReference>
<gene>
    <name evidence="2" type="ORF">BN948_04288</name>
</gene>
<evidence type="ECO:0000259" key="1">
    <source>
        <dbReference type="Pfam" id="PF00117"/>
    </source>
</evidence>
<organism evidence="2 3">
    <name type="scientific">Hydrogenophaga intermedia</name>
    <dbReference type="NCBI Taxonomy" id="65786"/>
    <lineage>
        <taxon>Bacteria</taxon>
        <taxon>Pseudomonadati</taxon>
        <taxon>Pseudomonadota</taxon>
        <taxon>Betaproteobacteria</taxon>
        <taxon>Burkholderiales</taxon>
        <taxon>Comamonadaceae</taxon>
        <taxon>Hydrogenophaga</taxon>
    </lineage>
</organism>
<proteinExistence type="predicted"/>
<dbReference type="AlphaFoldDB" id="A0A1L1PIU1"/>
<protein>
    <submittedName>
        <fullName evidence="2">Glutamine amidotransferase</fullName>
    </submittedName>
</protein>
<reference evidence="3" key="1">
    <citation type="submission" date="2014-11" db="EMBL/GenBank/DDBJ databases">
        <title>Draft genome sequence of Hydrogenophaga intermedia S1.</title>
        <authorList>
            <person name="Gan H.M."/>
            <person name="Chew T.H."/>
            <person name="Stolz A."/>
        </authorList>
    </citation>
    <scope>NUCLEOTIDE SEQUENCE [LARGE SCALE GENOMIC DNA]</scope>
    <source>
        <strain evidence="3">S1</strain>
    </source>
</reference>
<dbReference type="PRINTS" id="PR00096">
    <property type="entry name" value="GATASE"/>
</dbReference>
<dbReference type="CDD" id="cd01741">
    <property type="entry name" value="GATase1_1"/>
    <property type="match status" value="1"/>
</dbReference>
<sequence length="242" mass="26454">MSDTQAKRPILVVAAGQTFEELSRAEGDFPDWIARGLGEGLPLQQADARTAEAYPDPRELAGVVVSGSHAMVTERAPWSERLALWLKRCVDAELPVLGICFGHQLLAHALGGQVDRLAEGPEVGTREIRLTPEARDDAVLGALPARFPAQLIHYQSVLRLPPGAVRLALSDIEAHQAFRVGKRAWGVQFHPEFSASAMRGYLERLKGELGDEAIRRIDEVRPTPQAAEVLRRFAAVARASSF</sequence>
<dbReference type="PANTHER" id="PTHR42695">
    <property type="entry name" value="GLUTAMINE AMIDOTRANSFERASE YLR126C-RELATED"/>
    <property type="match status" value="1"/>
</dbReference>
<keyword evidence="2" id="KW-0315">Glutamine amidotransferase</keyword>
<dbReference type="Gene3D" id="3.40.50.880">
    <property type="match status" value="1"/>
</dbReference>
<dbReference type="InterPro" id="IPR017926">
    <property type="entry name" value="GATASE"/>
</dbReference>
<dbReference type="Pfam" id="PF00117">
    <property type="entry name" value="GATase"/>
    <property type="match status" value="1"/>
</dbReference>
<keyword evidence="2" id="KW-0808">Transferase</keyword>
<dbReference type="EMBL" id="CCAE010000055">
    <property type="protein sequence ID" value="CDN89848.1"/>
    <property type="molecule type" value="Genomic_DNA"/>
</dbReference>
<dbReference type="GO" id="GO:0016740">
    <property type="term" value="F:transferase activity"/>
    <property type="evidence" value="ECO:0007669"/>
    <property type="project" value="UniProtKB-KW"/>
</dbReference>
<name>A0A1L1PIU1_HYDIT</name>
<dbReference type="PROSITE" id="PS51273">
    <property type="entry name" value="GATASE_TYPE_1"/>
    <property type="match status" value="1"/>
</dbReference>
<dbReference type="NCBIfam" id="NF006562">
    <property type="entry name" value="PRK09065.1"/>
    <property type="match status" value="1"/>
</dbReference>
<evidence type="ECO:0000313" key="2">
    <source>
        <dbReference type="EMBL" id="CDN89848.1"/>
    </source>
</evidence>
<feature type="domain" description="Glutamine amidotransferase" evidence="1">
    <location>
        <begin position="57"/>
        <end position="198"/>
    </location>
</feature>
<dbReference type="InterPro" id="IPR044992">
    <property type="entry name" value="ChyE-like"/>
</dbReference>
<dbReference type="InterPro" id="IPR029062">
    <property type="entry name" value="Class_I_gatase-like"/>
</dbReference>